<dbReference type="RefSeq" id="WP_071894699.1">
    <property type="nucleotide sequence ID" value="NZ_CP018135.1"/>
</dbReference>
<evidence type="ECO:0000256" key="1">
    <source>
        <dbReference type="ARBA" id="ARBA00004141"/>
    </source>
</evidence>
<feature type="transmembrane region" description="Helical" evidence="5">
    <location>
        <begin position="21"/>
        <end position="41"/>
    </location>
</feature>
<dbReference type="AlphaFoldDB" id="A0A1L2ZQC9"/>
<dbReference type="GO" id="GO:0005886">
    <property type="term" value="C:plasma membrane"/>
    <property type="evidence" value="ECO:0007669"/>
    <property type="project" value="UniProtKB-ARBA"/>
</dbReference>
<proteinExistence type="predicted"/>
<feature type="transmembrane region" description="Helical" evidence="5">
    <location>
        <begin position="75"/>
        <end position="93"/>
    </location>
</feature>
<dbReference type="InterPro" id="IPR003339">
    <property type="entry name" value="ABC/ECF_trnsptr_transmembrane"/>
</dbReference>
<sequence>MLTLYKPGNGWLHRMPAGRKLLLIVVVVLAVSLLPSTYWAAGVATGAAILGYLLAGLGPGFAGLSAGLKELWNQVYGVRWVIAITLISQLIFMGPEPAVANTARVTAAIVLAALLALTTRVTALLDAIERGLRPLDRVGIDSQRIALLLTVTISIIPVLAGKANEVRDAQRARGARMSPRTFVVPFLIVALKHADELGDALTARGVR</sequence>
<feature type="transmembrane region" description="Helical" evidence="5">
    <location>
        <begin position="105"/>
        <end position="125"/>
    </location>
</feature>
<dbReference type="STRING" id="556325.BHE16_09775"/>
<dbReference type="EMBL" id="CP018135">
    <property type="protein sequence ID" value="APF41231.1"/>
    <property type="molecule type" value="Genomic_DNA"/>
</dbReference>
<organism evidence="6 7">
    <name type="scientific">Neomicrococcus aestuarii</name>
    <dbReference type="NCBI Taxonomy" id="556325"/>
    <lineage>
        <taxon>Bacteria</taxon>
        <taxon>Bacillati</taxon>
        <taxon>Actinomycetota</taxon>
        <taxon>Actinomycetes</taxon>
        <taxon>Micrococcales</taxon>
        <taxon>Micrococcaceae</taxon>
        <taxon>Neomicrococcus</taxon>
    </lineage>
</organism>
<dbReference type="KEGG" id="nae:BHE16_09775"/>
<evidence type="ECO:0000256" key="3">
    <source>
        <dbReference type="ARBA" id="ARBA00022989"/>
    </source>
</evidence>
<dbReference type="OrthoDB" id="509049at2"/>
<protein>
    <submittedName>
        <fullName evidence="6">Cobalt ABC transporter permease</fullName>
    </submittedName>
</protein>
<keyword evidence="7" id="KW-1185">Reference proteome</keyword>
<evidence type="ECO:0000256" key="4">
    <source>
        <dbReference type="ARBA" id="ARBA00023136"/>
    </source>
</evidence>
<evidence type="ECO:0000313" key="6">
    <source>
        <dbReference type="EMBL" id="APF41231.1"/>
    </source>
</evidence>
<dbReference type="PANTHER" id="PTHR33514">
    <property type="entry name" value="PROTEIN ABCI12, CHLOROPLASTIC"/>
    <property type="match status" value="1"/>
</dbReference>
<feature type="transmembrane region" description="Helical" evidence="5">
    <location>
        <begin position="47"/>
        <end position="68"/>
    </location>
</feature>
<accession>A0A1L2ZQC9</accession>
<dbReference type="PANTHER" id="PTHR33514:SF13">
    <property type="entry name" value="PROTEIN ABCI12, CHLOROPLASTIC"/>
    <property type="match status" value="1"/>
</dbReference>
<keyword evidence="4 5" id="KW-0472">Membrane</keyword>
<evidence type="ECO:0000313" key="7">
    <source>
        <dbReference type="Proteomes" id="UP000183530"/>
    </source>
</evidence>
<comment type="subcellular location">
    <subcellularLocation>
        <location evidence="1">Membrane</location>
        <topology evidence="1">Multi-pass membrane protein</topology>
    </subcellularLocation>
</comment>
<evidence type="ECO:0000256" key="2">
    <source>
        <dbReference type="ARBA" id="ARBA00022692"/>
    </source>
</evidence>
<dbReference type="Pfam" id="PF02361">
    <property type="entry name" value="CbiQ"/>
    <property type="match status" value="1"/>
</dbReference>
<reference evidence="6 7" key="1">
    <citation type="submission" date="2016-11" db="EMBL/GenBank/DDBJ databases">
        <title>Genome sequencing of Zhihengliuella aestuarii B18 antagonistic to Plasmodiophora brassicae.</title>
        <authorList>
            <person name="Luo Y."/>
        </authorList>
    </citation>
    <scope>NUCLEOTIDE SEQUENCE [LARGE SCALE GENOMIC DNA]</scope>
    <source>
        <strain evidence="6 7">B18</strain>
    </source>
</reference>
<dbReference type="CDD" id="cd16914">
    <property type="entry name" value="EcfT"/>
    <property type="match status" value="1"/>
</dbReference>
<name>A0A1L2ZQC9_9MICC</name>
<dbReference type="Proteomes" id="UP000183530">
    <property type="component" value="Chromosome"/>
</dbReference>
<keyword evidence="2 5" id="KW-0812">Transmembrane</keyword>
<gene>
    <name evidence="6" type="ORF">BHE16_09775</name>
</gene>
<keyword evidence="3 5" id="KW-1133">Transmembrane helix</keyword>
<evidence type="ECO:0000256" key="5">
    <source>
        <dbReference type="SAM" id="Phobius"/>
    </source>
</evidence>